<organism evidence="1 2">
    <name type="scientific">Kineosporia babensis</name>
    <dbReference type="NCBI Taxonomy" id="499548"/>
    <lineage>
        <taxon>Bacteria</taxon>
        <taxon>Bacillati</taxon>
        <taxon>Actinomycetota</taxon>
        <taxon>Actinomycetes</taxon>
        <taxon>Kineosporiales</taxon>
        <taxon>Kineosporiaceae</taxon>
        <taxon>Kineosporia</taxon>
    </lineage>
</organism>
<dbReference type="AlphaFoldDB" id="A0A9X1NN83"/>
<dbReference type="RefSeq" id="WP_231449683.1">
    <property type="nucleotide sequence ID" value="NZ_JAJOMB010000035.1"/>
</dbReference>
<sequence>METSVKTQHSIGPLPEALPSDLTINGAVTVVRWNGKMTEALRYALRRPIVDFARYLGVSPRTVSKWASRGDQVVLTLPFQSILDAALERSSEDERNRFIALCHDEVPLVILTYVKDEARDDTSDTAPRSQTD</sequence>
<protein>
    <submittedName>
        <fullName evidence="1">Uncharacterized protein</fullName>
    </submittedName>
</protein>
<reference evidence="1" key="1">
    <citation type="submission" date="2021-11" db="EMBL/GenBank/DDBJ databases">
        <title>Streptomyces corallinus and Kineosporia corallina sp. nov., two new coral-derived marine actinobacteria.</title>
        <authorList>
            <person name="Buangrab K."/>
            <person name="Sutthacheep M."/>
            <person name="Yeemin T."/>
            <person name="Harunari E."/>
            <person name="Igarashi Y."/>
            <person name="Sripreechasak P."/>
            <person name="Kanchanasin P."/>
            <person name="Tanasupawat S."/>
            <person name="Phongsopitanun W."/>
        </authorList>
    </citation>
    <scope>NUCLEOTIDE SEQUENCE</scope>
    <source>
        <strain evidence="1">JCM 31032</strain>
    </source>
</reference>
<dbReference type="Proteomes" id="UP001138997">
    <property type="component" value="Unassembled WGS sequence"/>
</dbReference>
<name>A0A9X1NN83_9ACTN</name>
<evidence type="ECO:0000313" key="1">
    <source>
        <dbReference type="EMBL" id="MCD5316831.1"/>
    </source>
</evidence>
<evidence type="ECO:0000313" key="2">
    <source>
        <dbReference type="Proteomes" id="UP001138997"/>
    </source>
</evidence>
<proteinExistence type="predicted"/>
<keyword evidence="2" id="KW-1185">Reference proteome</keyword>
<accession>A0A9X1NN83</accession>
<dbReference type="EMBL" id="JAJOMB010000035">
    <property type="protein sequence ID" value="MCD5316831.1"/>
    <property type="molecule type" value="Genomic_DNA"/>
</dbReference>
<gene>
    <name evidence="1" type="ORF">LR394_38645</name>
</gene>
<comment type="caution">
    <text evidence="1">The sequence shown here is derived from an EMBL/GenBank/DDBJ whole genome shotgun (WGS) entry which is preliminary data.</text>
</comment>